<feature type="transmembrane region" description="Helical" evidence="6">
    <location>
        <begin position="218"/>
        <end position="246"/>
    </location>
</feature>
<comment type="subcellular location">
    <subcellularLocation>
        <location evidence="1">Membrane</location>
        <topology evidence="1">Multi-pass membrane protein</topology>
    </subcellularLocation>
</comment>
<dbReference type="GO" id="GO:0016020">
    <property type="term" value="C:membrane"/>
    <property type="evidence" value="ECO:0007669"/>
    <property type="project" value="UniProtKB-SubCell"/>
</dbReference>
<reference evidence="7" key="2">
    <citation type="submission" date="2025-08" db="UniProtKB">
        <authorList>
            <consortium name="Ensembl"/>
        </authorList>
    </citation>
    <scope>IDENTIFICATION</scope>
</reference>
<dbReference type="GeneTree" id="ENSGT00990000203589"/>
<dbReference type="OrthoDB" id="9938692at2759"/>
<organism evidence="7 8">
    <name type="scientific">Sarcophilus harrisii</name>
    <name type="common">Tasmanian devil</name>
    <name type="synonym">Sarcophilus laniarius</name>
    <dbReference type="NCBI Taxonomy" id="9305"/>
    <lineage>
        <taxon>Eukaryota</taxon>
        <taxon>Metazoa</taxon>
        <taxon>Chordata</taxon>
        <taxon>Craniata</taxon>
        <taxon>Vertebrata</taxon>
        <taxon>Euteleostomi</taxon>
        <taxon>Mammalia</taxon>
        <taxon>Metatheria</taxon>
        <taxon>Dasyuromorphia</taxon>
        <taxon>Dasyuridae</taxon>
        <taxon>Sarcophilus</taxon>
    </lineage>
</organism>
<evidence type="ECO:0000313" key="7">
    <source>
        <dbReference type="Ensembl" id="ENSSHAP00000043341.1"/>
    </source>
</evidence>
<name>A0A7N4PTE5_SARHA</name>
<dbReference type="InterPro" id="IPR019372">
    <property type="entry name" value="LHFPL"/>
</dbReference>
<accession>A0A7N4PTE5</accession>
<dbReference type="InParanoid" id="A0A7N4PTE5"/>
<dbReference type="AlphaFoldDB" id="A0A7N4PTE5"/>
<evidence type="ECO:0000256" key="4">
    <source>
        <dbReference type="ARBA" id="ARBA00023136"/>
    </source>
</evidence>
<keyword evidence="2 6" id="KW-0812">Transmembrane</keyword>
<dbReference type="PANTHER" id="PTHR12489">
    <property type="entry name" value="LIPOMA HMGIC FUSION PARTNER-LIKE PROTEIN"/>
    <property type="match status" value="1"/>
</dbReference>
<proteinExistence type="predicted"/>
<sequence length="350" mass="37323">MLPLPPRAGRARGQALEARSALASRAGPLRFWTAPDVPICPDVRANPALLMPRRRLLPCTRVQRATHHHLAAPNSAMWSRQELAVGTWATAGRSSLSTTGEEAQKGPEPASAPEHIPLCPEARGPVGALLCGSSRRVESMKGSLTLVGILWAVLSLLTAVASTASYFLPYWLFGSQLGKPVSFSMFRRCNYPVRGEGRGLVMVEECGRYANFEAIPSLAWQMCTVVTGTGCALLLLVALGAVLGCCMDELISRIMGRCMGAAQFVGGLLIGAGCALYPLGWNSPEVMQTCGNASSQFHLGTCQLGWAYYCAGGGAAVAMLVCTWLSCFAGKLPKPIVNSYTMELEHCLHP</sequence>
<keyword evidence="4 6" id="KW-0472">Membrane</keyword>
<feature type="transmembrane region" description="Helical" evidence="6">
    <location>
        <begin position="144"/>
        <end position="168"/>
    </location>
</feature>
<feature type="transmembrane region" description="Helical" evidence="6">
    <location>
        <begin position="306"/>
        <end position="329"/>
    </location>
</feature>
<reference evidence="7 8" key="1">
    <citation type="journal article" date="2011" name="Proc. Natl. Acad. Sci. U.S.A.">
        <title>Genetic diversity and population structure of the endangered marsupial Sarcophilus harrisii (Tasmanian devil).</title>
        <authorList>
            <person name="Miller W."/>
            <person name="Hayes V.M."/>
            <person name="Ratan A."/>
            <person name="Petersen D.C."/>
            <person name="Wittekindt N.E."/>
            <person name="Miller J."/>
            <person name="Walenz B."/>
            <person name="Knight J."/>
            <person name="Qi J."/>
            <person name="Zhao F."/>
            <person name="Wang Q."/>
            <person name="Bedoya-Reina O.C."/>
            <person name="Katiyar N."/>
            <person name="Tomsho L.P."/>
            <person name="Kasson L.M."/>
            <person name="Hardie R.A."/>
            <person name="Woodbridge P."/>
            <person name="Tindall E.A."/>
            <person name="Bertelsen M.F."/>
            <person name="Dixon D."/>
            <person name="Pyecroft S."/>
            <person name="Helgen K.M."/>
            <person name="Lesk A.M."/>
            <person name="Pringle T.H."/>
            <person name="Patterson N."/>
            <person name="Zhang Y."/>
            <person name="Kreiss A."/>
            <person name="Woods G.M."/>
            <person name="Jones M.E."/>
            <person name="Schuster S.C."/>
        </authorList>
    </citation>
    <scope>NUCLEOTIDE SEQUENCE [LARGE SCALE GENOMIC DNA]</scope>
</reference>
<evidence type="ECO:0000256" key="1">
    <source>
        <dbReference type="ARBA" id="ARBA00004141"/>
    </source>
</evidence>
<feature type="region of interest" description="Disordered" evidence="5">
    <location>
        <begin position="93"/>
        <end position="112"/>
    </location>
</feature>
<dbReference type="Proteomes" id="UP000007648">
    <property type="component" value="Unassembled WGS sequence"/>
</dbReference>
<gene>
    <name evidence="7" type="primary">LHFPL1</name>
</gene>
<evidence type="ECO:0000256" key="2">
    <source>
        <dbReference type="ARBA" id="ARBA00022692"/>
    </source>
</evidence>
<evidence type="ECO:0000313" key="8">
    <source>
        <dbReference type="Proteomes" id="UP000007648"/>
    </source>
</evidence>
<dbReference type="PANTHER" id="PTHR12489:SF15">
    <property type="entry name" value="LHFPL TETRASPAN SUBFAMILY MEMBER 1 PROTEIN"/>
    <property type="match status" value="1"/>
</dbReference>
<evidence type="ECO:0000256" key="3">
    <source>
        <dbReference type="ARBA" id="ARBA00022989"/>
    </source>
</evidence>
<dbReference type="RefSeq" id="XP_031800277.1">
    <property type="nucleotide sequence ID" value="XM_031944417.1"/>
</dbReference>
<keyword evidence="3 6" id="KW-1133">Transmembrane helix</keyword>
<keyword evidence="8" id="KW-1185">Reference proteome</keyword>
<dbReference type="KEGG" id="shr:105751084"/>
<dbReference type="CTD" id="340596"/>
<dbReference type="GeneID" id="105751084"/>
<evidence type="ECO:0000256" key="5">
    <source>
        <dbReference type="SAM" id="MobiDB-lite"/>
    </source>
</evidence>
<dbReference type="Ensembl" id="ENSSHAT00000033765.1">
    <property type="protein sequence ID" value="ENSSHAP00000043341.1"/>
    <property type="gene ID" value="ENSSHAG00000030416.1"/>
</dbReference>
<dbReference type="Pfam" id="PF10242">
    <property type="entry name" value="L_HMGIC_fpl"/>
    <property type="match status" value="1"/>
</dbReference>
<protein>
    <submittedName>
        <fullName evidence="7">LHFPL tetraspan subfamily member 1</fullName>
    </submittedName>
</protein>
<dbReference type="FunCoup" id="A0A7N4PTE5">
    <property type="interactions" value="67"/>
</dbReference>
<reference evidence="7" key="3">
    <citation type="submission" date="2025-09" db="UniProtKB">
        <authorList>
            <consortium name="Ensembl"/>
        </authorList>
    </citation>
    <scope>IDENTIFICATION</scope>
</reference>
<feature type="transmembrane region" description="Helical" evidence="6">
    <location>
        <begin position="258"/>
        <end position="279"/>
    </location>
</feature>
<evidence type="ECO:0000256" key="6">
    <source>
        <dbReference type="SAM" id="Phobius"/>
    </source>
</evidence>